<dbReference type="SMART" id="SM00354">
    <property type="entry name" value="HTH_LACI"/>
    <property type="match status" value="1"/>
</dbReference>
<dbReference type="Proteomes" id="UP000542813">
    <property type="component" value="Unassembled WGS sequence"/>
</dbReference>
<dbReference type="GO" id="GO:0003700">
    <property type="term" value="F:DNA-binding transcription factor activity"/>
    <property type="evidence" value="ECO:0007669"/>
    <property type="project" value="TreeGrafter"/>
</dbReference>
<dbReference type="InterPro" id="IPR028082">
    <property type="entry name" value="Peripla_BP_I"/>
</dbReference>
<keyword evidence="4" id="KW-0804">Transcription</keyword>
<dbReference type="SUPFAM" id="SSF53822">
    <property type="entry name" value="Periplasmic binding protein-like I"/>
    <property type="match status" value="1"/>
</dbReference>
<dbReference type="SUPFAM" id="SSF47413">
    <property type="entry name" value="lambda repressor-like DNA-binding domains"/>
    <property type="match status" value="1"/>
</dbReference>
<dbReference type="CDD" id="cd01392">
    <property type="entry name" value="HTH_LacI"/>
    <property type="match status" value="1"/>
</dbReference>
<dbReference type="AlphaFoldDB" id="A0A7W9LP86"/>
<evidence type="ECO:0000256" key="4">
    <source>
        <dbReference type="ARBA" id="ARBA00023163"/>
    </source>
</evidence>
<dbReference type="InterPro" id="IPR046335">
    <property type="entry name" value="LacI/GalR-like_sensor"/>
</dbReference>
<keyword evidence="7" id="KW-1185">Reference proteome</keyword>
<evidence type="ECO:0000313" key="6">
    <source>
        <dbReference type="EMBL" id="MBB5791110.1"/>
    </source>
</evidence>
<comment type="caution">
    <text evidence="6">The sequence shown here is derived from an EMBL/GenBank/DDBJ whole genome shotgun (WGS) entry which is preliminary data.</text>
</comment>
<evidence type="ECO:0000256" key="3">
    <source>
        <dbReference type="ARBA" id="ARBA00023125"/>
    </source>
</evidence>
<dbReference type="CDD" id="cd06267">
    <property type="entry name" value="PBP1_LacI_sugar_binding-like"/>
    <property type="match status" value="1"/>
</dbReference>
<dbReference type="PANTHER" id="PTHR30146">
    <property type="entry name" value="LACI-RELATED TRANSCRIPTIONAL REPRESSOR"/>
    <property type="match status" value="1"/>
</dbReference>
<accession>A0A7W9LP86</accession>
<proteinExistence type="predicted"/>
<dbReference type="PANTHER" id="PTHR30146:SF148">
    <property type="entry name" value="HTH-TYPE TRANSCRIPTIONAL REPRESSOR PURR-RELATED"/>
    <property type="match status" value="1"/>
</dbReference>
<dbReference type="RefSeq" id="WP_184827618.1">
    <property type="nucleotide sequence ID" value="NZ_JACHMM010000001.1"/>
</dbReference>
<keyword evidence="2" id="KW-0805">Transcription regulation</keyword>
<protein>
    <submittedName>
        <fullName evidence="6">LacI family transcriptional regulator</fullName>
    </submittedName>
</protein>
<dbReference type="GO" id="GO:0000976">
    <property type="term" value="F:transcription cis-regulatory region binding"/>
    <property type="evidence" value="ECO:0007669"/>
    <property type="project" value="TreeGrafter"/>
</dbReference>
<keyword evidence="3" id="KW-0238">DNA-binding</keyword>
<dbReference type="Pfam" id="PF13377">
    <property type="entry name" value="Peripla_BP_3"/>
    <property type="match status" value="1"/>
</dbReference>
<sequence>MSSTVTVRDVADRAEVSIGTVSRVLNGHANVAPEFRDRVLRAAADLGYRPSVRSSRSRPGAGGERQATPRMGFLLTLPHLPPQKDLLAPFWAEILHGAEREATAHGGSVSYRSVTEVPASAAEFRRQLRQMDLEAVMLVGVTPADMVTAARDAGLAVVLVDHRLPTLDVDEVVSDYLQAGLLATEHLIEAGHRRIAFIGGPLVPGSPVRNAIPTIEDRAIGYRTACAYAGIPSGPDLAVSCDLTPQGGYDAARALLDRGTEFSAIFCAGDRLASGVLRALHEVGLDVPGDVSVVSVGDEYGSEQTLPPLTTVRVRKELMGAVAVRRLLEISSDRPRPNPVTIMAPVELVSRGSVGPVRLR</sequence>
<evidence type="ECO:0000256" key="2">
    <source>
        <dbReference type="ARBA" id="ARBA00023015"/>
    </source>
</evidence>
<evidence type="ECO:0000256" key="1">
    <source>
        <dbReference type="ARBA" id="ARBA00022491"/>
    </source>
</evidence>
<dbReference type="InterPro" id="IPR000843">
    <property type="entry name" value="HTH_LacI"/>
</dbReference>
<feature type="domain" description="HTH lacI-type" evidence="5">
    <location>
        <begin position="5"/>
        <end position="59"/>
    </location>
</feature>
<evidence type="ECO:0000313" key="7">
    <source>
        <dbReference type="Proteomes" id="UP000542813"/>
    </source>
</evidence>
<dbReference type="Gene3D" id="1.10.260.40">
    <property type="entry name" value="lambda repressor-like DNA-binding domains"/>
    <property type="match status" value="1"/>
</dbReference>
<dbReference type="EMBL" id="JACHMM010000001">
    <property type="protein sequence ID" value="MBB5791110.1"/>
    <property type="molecule type" value="Genomic_DNA"/>
</dbReference>
<organism evidence="6 7">
    <name type="scientific">Jiangella mangrovi</name>
    <dbReference type="NCBI Taxonomy" id="1524084"/>
    <lineage>
        <taxon>Bacteria</taxon>
        <taxon>Bacillati</taxon>
        <taxon>Actinomycetota</taxon>
        <taxon>Actinomycetes</taxon>
        <taxon>Jiangellales</taxon>
        <taxon>Jiangellaceae</taxon>
        <taxon>Jiangella</taxon>
    </lineage>
</organism>
<dbReference type="PROSITE" id="PS50932">
    <property type="entry name" value="HTH_LACI_2"/>
    <property type="match status" value="1"/>
</dbReference>
<dbReference type="InterPro" id="IPR010982">
    <property type="entry name" value="Lambda_DNA-bd_dom_sf"/>
</dbReference>
<dbReference type="Gene3D" id="3.40.50.2300">
    <property type="match status" value="2"/>
</dbReference>
<reference evidence="6 7" key="1">
    <citation type="submission" date="2020-08" db="EMBL/GenBank/DDBJ databases">
        <title>Sequencing the genomes of 1000 actinobacteria strains.</title>
        <authorList>
            <person name="Klenk H.-P."/>
        </authorList>
    </citation>
    <scope>NUCLEOTIDE SEQUENCE [LARGE SCALE GENOMIC DNA]</scope>
    <source>
        <strain evidence="6 7">DSM 102122</strain>
    </source>
</reference>
<dbReference type="PROSITE" id="PS00356">
    <property type="entry name" value="HTH_LACI_1"/>
    <property type="match status" value="1"/>
</dbReference>
<gene>
    <name evidence="6" type="ORF">HD601_005685</name>
</gene>
<keyword evidence="1" id="KW-0678">Repressor</keyword>
<evidence type="ECO:0000259" key="5">
    <source>
        <dbReference type="PROSITE" id="PS50932"/>
    </source>
</evidence>
<dbReference type="Pfam" id="PF00356">
    <property type="entry name" value="LacI"/>
    <property type="match status" value="1"/>
</dbReference>
<name>A0A7W9LP86_9ACTN</name>